<dbReference type="Proteomes" id="UP000003980">
    <property type="component" value="Unassembled WGS sequence"/>
</dbReference>
<organism evidence="2 3">
    <name type="scientific">Metallosphaera yellowstonensis MK1</name>
    <dbReference type="NCBI Taxonomy" id="671065"/>
    <lineage>
        <taxon>Archaea</taxon>
        <taxon>Thermoproteota</taxon>
        <taxon>Thermoprotei</taxon>
        <taxon>Sulfolobales</taxon>
        <taxon>Sulfolobaceae</taxon>
        <taxon>Metallosphaera</taxon>
    </lineage>
</organism>
<dbReference type="RefSeq" id="WP_009070148.1">
    <property type="nucleotide sequence ID" value="NZ_JH597761.1"/>
</dbReference>
<dbReference type="Gene3D" id="3.40.50.11700">
    <property type="match status" value="1"/>
</dbReference>
<dbReference type="Pfam" id="PF22662">
    <property type="entry name" value="Csa3_N"/>
    <property type="match status" value="1"/>
</dbReference>
<dbReference type="InterPro" id="IPR000485">
    <property type="entry name" value="AsnC-type_HTH_dom"/>
</dbReference>
<dbReference type="HOGENOM" id="CLU_107894_2_0_2"/>
<dbReference type="STRING" id="671065.MetMK1DRAFT_00004090"/>
<dbReference type="NCBIfam" id="TIGR01884">
    <property type="entry name" value="cas_HTH"/>
    <property type="match status" value="1"/>
</dbReference>
<dbReference type="InterPro" id="IPR036388">
    <property type="entry name" value="WH-like_DNA-bd_sf"/>
</dbReference>
<dbReference type="InterPro" id="IPR036390">
    <property type="entry name" value="WH_DNA-bd_sf"/>
</dbReference>
<dbReference type="GO" id="GO:0043565">
    <property type="term" value="F:sequence-specific DNA binding"/>
    <property type="evidence" value="ECO:0007669"/>
    <property type="project" value="InterPro"/>
</dbReference>
<evidence type="ECO:0000259" key="1">
    <source>
        <dbReference type="Pfam" id="PF22662"/>
    </source>
</evidence>
<sequence>MLYLVTLGFSETFALRGILSRGLREEDRVIIVMPSKEDPRAEKAKSSLLDVLTKAMPNLKYNELRLPHEDFYGSVKIVRDSVRSFAERPVYVNLSGGMRLVILETLLGLITANIDGEIEVYSEDYSTQVSFRIWDMTPVYLDREDRRVLEMVRDGITSPTEIAETTGISKATAWRKLKRLEELGLVADGRITGKGRLYLD</sequence>
<protein>
    <submittedName>
        <fullName evidence="2">CRISPR locus-related DNA-binding protein</fullName>
    </submittedName>
</protein>
<keyword evidence="3" id="KW-1185">Reference proteome</keyword>
<keyword evidence="2" id="KW-0238">DNA-binding</keyword>
<feature type="domain" description="Csa3 N-terminal" evidence="1">
    <location>
        <begin position="2"/>
        <end position="120"/>
    </location>
</feature>
<dbReference type="Gene3D" id="1.10.10.10">
    <property type="entry name" value="Winged helix-like DNA-binding domain superfamily/Winged helix DNA-binding domain"/>
    <property type="match status" value="1"/>
</dbReference>
<dbReference type="eggNOG" id="arCOG01446">
    <property type="taxonomic scope" value="Archaea"/>
</dbReference>
<dbReference type="SUPFAM" id="SSF46785">
    <property type="entry name" value="Winged helix' DNA-binding domain"/>
    <property type="match status" value="1"/>
</dbReference>
<dbReference type="InterPro" id="IPR054588">
    <property type="entry name" value="Csa3_N"/>
</dbReference>
<gene>
    <name evidence="2" type="ORF">MetMK1DRAFT_00004090</name>
</gene>
<proteinExistence type="predicted"/>
<dbReference type="InterPro" id="IPR010163">
    <property type="entry name" value="Csa3"/>
</dbReference>
<evidence type="ECO:0000313" key="2">
    <source>
        <dbReference type="EMBL" id="EHP69907.1"/>
    </source>
</evidence>
<name>H2C0V8_9CREN</name>
<dbReference type="AlphaFoldDB" id="H2C0V8"/>
<reference evidence="2 3" key="1">
    <citation type="submission" date="2012-01" db="EMBL/GenBank/DDBJ databases">
        <title>Improved High-Quality Draft sequence of Metallosphaera yellowstonensis MK1.</title>
        <authorList>
            <consortium name="US DOE Joint Genome Institute"/>
            <person name="Lucas S."/>
            <person name="Han J."/>
            <person name="Cheng J.-F."/>
            <person name="Goodwin L."/>
            <person name="Pitluck S."/>
            <person name="Peters L."/>
            <person name="Teshima H."/>
            <person name="Detter J.C."/>
            <person name="Han C."/>
            <person name="Tapia R."/>
            <person name="Land M."/>
            <person name="Hauser L."/>
            <person name="Kyrpides N."/>
            <person name="Kozubal M."/>
            <person name="Macur R.E."/>
            <person name="Jay Z."/>
            <person name="Inskeep W."/>
            <person name="Woyke T."/>
        </authorList>
    </citation>
    <scope>NUCLEOTIDE SEQUENCE [LARGE SCALE GENOMIC DNA]</scope>
    <source>
        <strain evidence="2 3">MK1</strain>
    </source>
</reference>
<evidence type="ECO:0000313" key="3">
    <source>
        <dbReference type="Proteomes" id="UP000003980"/>
    </source>
</evidence>
<dbReference type="EMBL" id="JH597761">
    <property type="protein sequence ID" value="EHP69907.1"/>
    <property type="molecule type" value="Genomic_DNA"/>
</dbReference>
<dbReference type="PRINTS" id="PR00033">
    <property type="entry name" value="HTHASNC"/>
</dbReference>
<dbReference type="Pfam" id="PF13412">
    <property type="entry name" value="HTH_24"/>
    <property type="match status" value="1"/>
</dbReference>
<accession>H2C0V8</accession>
<dbReference type="OrthoDB" id="97174at2157"/>